<gene>
    <name evidence="1" type="ORF">LCGC14_1003850</name>
</gene>
<dbReference type="EMBL" id="LAZR01003896">
    <property type="protein sequence ID" value="KKN13683.1"/>
    <property type="molecule type" value="Genomic_DNA"/>
</dbReference>
<proteinExistence type="predicted"/>
<dbReference type="Pfam" id="PF09868">
    <property type="entry name" value="DUF2095"/>
    <property type="match status" value="1"/>
</dbReference>
<sequence length="158" mass="18478">MDEELDVNALKKILKIDSKKGLKISYEKNVLKKNFPHLIKEISGNKKLLKINSSITLINEKGKENLQNSKKSYPKELFNPKPIDFIRRCKTCEEAISILDFLLQRKEISLKDYNLLKNQIKTEDGLKKLIEKFGGFKKPGYYERKYRSDIKGITKNKK</sequence>
<evidence type="ECO:0000313" key="1">
    <source>
        <dbReference type="EMBL" id="KKN13683.1"/>
    </source>
</evidence>
<accession>A0A0F9R8B7</accession>
<organism evidence="1">
    <name type="scientific">marine sediment metagenome</name>
    <dbReference type="NCBI Taxonomy" id="412755"/>
    <lineage>
        <taxon>unclassified sequences</taxon>
        <taxon>metagenomes</taxon>
        <taxon>ecological metagenomes</taxon>
    </lineage>
</organism>
<evidence type="ECO:0008006" key="2">
    <source>
        <dbReference type="Google" id="ProtNLM"/>
    </source>
</evidence>
<comment type="caution">
    <text evidence="1">The sequence shown here is derived from an EMBL/GenBank/DDBJ whole genome shotgun (WGS) entry which is preliminary data.</text>
</comment>
<dbReference type="InterPro" id="IPR018662">
    <property type="entry name" value="DUF2095"/>
</dbReference>
<protein>
    <recommendedName>
        <fullName evidence="2">DUF2095 domain-containing protein</fullName>
    </recommendedName>
</protein>
<reference evidence="1" key="1">
    <citation type="journal article" date="2015" name="Nature">
        <title>Complex archaea that bridge the gap between prokaryotes and eukaryotes.</title>
        <authorList>
            <person name="Spang A."/>
            <person name="Saw J.H."/>
            <person name="Jorgensen S.L."/>
            <person name="Zaremba-Niedzwiedzka K."/>
            <person name="Martijn J."/>
            <person name="Lind A.E."/>
            <person name="van Eijk R."/>
            <person name="Schleper C."/>
            <person name="Guy L."/>
            <person name="Ettema T.J."/>
        </authorList>
    </citation>
    <scope>NUCLEOTIDE SEQUENCE</scope>
</reference>
<dbReference type="AlphaFoldDB" id="A0A0F9R8B7"/>
<name>A0A0F9R8B7_9ZZZZ</name>